<keyword evidence="1" id="KW-0460">Magnesium</keyword>
<evidence type="ECO:0000313" key="3">
    <source>
        <dbReference type="EMBL" id="KKQ36656.1"/>
    </source>
</evidence>
<dbReference type="PANTHER" id="PTHR35901:SF1">
    <property type="entry name" value="EXONUCLEASE VAPC9"/>
    <property type="match status" value="1"/>
</dbReference>
<comment type="caution">
    <text evidence="3">The sequence shown here is derived from an EMBL/GenBank/DDBJ whole genome shotgun (WGS) entry which is preliminary data.</text>
</comment>
<organism evidence="3 4">
    <name type="scientific">Candidatus Roizmanbacteria bacterium GW2011_GWA2_37_7</name>
    <dbReference type="NCBI Taxonomy" id="1618481"/>
    <lineage>
        <taxon>Bacteria</taxon>
        <taxon>Candidatus Roizmaniibacteriota</taxon>
    </lineage>
</organism>
<dbReference type="EMBL" id="LBTJ01000060">
    <property type="protein sequence ID" value="KKQ36656.1"/>
    <property type="molecule type" value="Genomic_DNA"/>
</dbReference>
<name>A0A0G0K7T8_9BACT</name>
<accession>A0A0G0K7T8</accession>
<dbReference type="Proteomes" id="UP000034471">
    <property type="component" value="Unassembled WGS sequence"/>
</dbReference>
<evidence type="ECO:0000259" key="2">
    <source>
        <dbReference type="Pfam" id="PF01850"/>
    </source>
</evidence>
<reference evidence="3 4" key="1">
    <citation type="journal article" date="2015" name="Nature">
        <title>rRNA introns, odd ribosomes, and small enigmatic genomes across a large radiation of phyla.</title>
        <authorList>
            <person name="Brown C.T."/>
            <person name="Hug L.A."/>
            <person name="Thomas B.C."/>
            <person name="Sharon I."/>
            <person name="Castelle C.J."/>
            <person name="Singh A."/>
            <person name="Wilkins M.J."/>
            <person name="Williams K.H."/>
            <person name="Banfield J.F."/>
        </authorList>
    </citation>
    <scope>NUCLEOTIDE SEQUENCE [LARGE SCALE GENOMIC DNA]</scope>
</reference>
<dbReference type="Gene3D" id="3.40.50.1010">
    <property type="entry name" value="5'-nuclease"/>
    <property type="match status" value="1"/>
</dbReference>
<dbReference type="STRING" id="1618481.US54_C0060G0002"/>
<protein>
    <recommendedName>
        <fullName evidence="2">PIN domain-containing protein</fullName>
    </recommendedName>
</protein>
<feature type="domain" description="PIN" evidence="2">
    <location>
        <begin position="2"/>
        <end position="121"/>
    </location>
</feature>
<evidence type="ECO:0000313" key="4">
    <source>
        <dbReference type="Proteomes" id="UP000034471"/>
    </source>
</evidence>
<dbReference type="InterPro" id="IPR029060">
    <property type="entry name" value="PIN-like_dom_sf"/>
</dbReference>
<gene>
    <name evidence="3" type="ORF">US54_C0060G0002</name>
</gene>
<dbReference type="InterPro" id="IPR002716">
    <property type="entry name" value="PIN_dom"/>
</dbReference>
<sequence length="125" mass="14618">MDSSYLLTYLFPDERDESVDKLMKEYREHSIYLLSTTLLPFEVMNGLKSGFLRKRIKQAEVMKAHEAFRFLTIDLVEPDGYTVLDIAIKHKISCYDAAYVALAKEKRCTLLTFDKRLKEIKEVES</sequence>
<dbReference type="CDD" id="cd09873">
    <property type="entry name" value="PIN_Pae0151-like"/>
    <property type="match status" value="1"/>
</dbReference>
<dbReference type="InterPro" id="IPR044153">
    <property type="entry name" value="PIN_Pae0151-like"/>
</dbReference>
<dbReference type="PANTHER" id="PTHR35901">
    <property type="entry name" value="RIBONUCLEASE VAPC3"/>
    <property type="match status" value="1"/>
</dbReference>
<dbReference type="InterPro" id="IPR051619">
    <property type="entry name" value="TypeII_TA_RNase_PINc/VapC"/>
</dbReference>
<dbReference type="AlphaFoldDB" id="A0A0G0K7T8"/>
<proteinExistence type="predicted"/>
<dbReference type="SUPFAM" id="SSF88723">
    <property type="entry name" value="PIN domain-like"/>
    <property type="match status" value="1"/>
</dbReference>
<dbReference type="Pfam" id="PF01850">
    <property type="entry name" value="PIN"/>
    <property type="match status" value="1"/>
</dbReference>
<evidence type="ECO:0000256" key="1">
    <source>
        <dbReference type="ARBA" id="ARBA00022842"/>
    </source>
</evidence>